<dbReference type="GO" id="GO:0007010">
    <property type="term" value="P:cytoskeleton organization"/>
    <property type="evidence" value="ECO:0007669"/>
    <property type="project" value="TreeGrafter"/>
</dbReference>
<dbReference type="Pfam" id="PF11882">
    <property type="entry name" value="DUF3402"/>
    <property type="match status" value="1"/>
</dbReference>
<evidence type="ECO:0008006" key="5">
    <source>
        <dbReference type="Google" id="ProtNLM"/>
    </source>
</evidence>
<reference evidence="4" key="1">
    <citation type="submission" date="2014-02" db="EMBL/GenBank/DDBJ databases">
        <title>The Genome Sequence of Trichophyton rubrum (morphotype fischeri) CBS 288.86.</title>
        <authorList>
            <consortium name="The Broad Institute Genomics Platform"/>
            <person name="Cuomo C.A."/>
            <person name="White T.C."/>
            <person name="Graser Y."/>
            <person name="Martinez-Rossi N."/>
            <person name="Heitman J."/>
            <person name="Young S.K."/>
            <person name="Zeng Q."/>
            <person name="Gargeya S."/>
            <person name="Abouelleil A."/>
            <person name="Alvarado L."/>
            <person name="Chapman S.B."/>
            <person name="Gainer-Dewar J."/>
            <person name="Goldberg J."/>
            <person name="Griggs A."/>
            <person name="Gujja S."/>
            <person name="Hansen M."/>
            <person name="Howarth C."/>
            <person name="Imamovic A."/>
            <person name="Larimer J."/>
            <person name="Martinez D."/>
            <person name="Murphy C."/>
            <person name="Pearson M.D."/>
            <person name="Persinoti G."/>
            <person name="Poon T."/>
            <person name="Priest M."/>
            <person name="Roberts A.D."/>
            <person name="Saif S."/>
            <person name="Shea T.D."/>
            <person name="Sykes S.N."/>
            <person name="Wortman J."/>
            <person name="Nusbaum C."/>
            <person name="Birren B."/>
        </authorList>
    </citation>
    <scope>NUCLEOTIDE SEQUENCE [LARGE SCALE GENOMIC DNA]</scope>
    <source>
        <strain evidence="4">CBS 288.86</strain>
    </source>
</reference>
<evidence type="ECO:0000313" key="4">
    <source>
        <dbReference type="EMBL" id="EZF47422.1"/>
    </source>
</evidence>
<proteinExistence type="predicted"/>
<feature type="domain" description="Far11/STRP C-terminal" evidence="3">
    <location>
        <begin position="565"/>
        <end position="1022"/>
    </location>
</feature>
<protein>
    <recommendedName>
        <fullName evidence="5">Far11/STRP C-terminal domain-containing protein</fullName>
    </recommendedName>
</protein>
<dbReference type="AlphaFoldDB" id="A0A022VM83"/>
<organism evidence="4">
    <name type="scientific">Trichophyton rubrum CBS 288.86</name>
    <dbReference type="NCBI Taxonomy" id="1215330"/>
    <lineage>
        <taxon>Eukaryota</taxon>
        <taxon>Fungi</taxon>
        <taxon>Dikarya</taxon>
        <taxon>Ascomycota</taxon>
        <taxon>Pezizomycotina</taxon>
        <taxon>Eurotiomycetes</taxon>
        <taxon>Eurotiomycetidae</taxon>
        <taxon>Onygenales</taxon>
        <taxon>Arthrodermataceae</taxon>
        <taxon>Trichophyton</taxon>
    </lineage>
</organism>
<evidence type="ECO:0000259" key="2">
    <source>
        <dbReference type="SMART" id="SM01292"/>
    </source>
</evidence>
<sequence>MEPLENTEQEGLVEEPIMRADEVDNIEVDITTSTEEPVVAADTVSDVKLPEVNEAKVDEADGFGDASVLQRLSQPSTRPELRRDRVAPPPPLQPPPPAPVQNPETQTDSVSLAQLRKIVQDLPKADLPSYAFKYDDCQPFPEEINEWFGDNEPDKLMLLGCKTTFEQTWLSFCEALSGLPESEPSWLSATDEDKEAFIEKMIGLFTSTDIFSRIEALESICYTLTGVWVSTAGKVAGDYPSDITDHDAAETPKERSMQIQWMIKNAHTFLECQGIEALFAYLQRFFNKDQTLVQEDMKAFANENGTTAYVATRDREINLILTCLYIIVEVARREEKLEYSSLELRDAFAALNPNLPATLVEIVARLRWDDPSIFPLTRVLLLFWKSILLLFGGIEPLKKAKTILEPMHVPTGSGQNESSNIPTLTASPLDYHLFRQEIISKYPAYNPPPPLVPFELEHNSVLPPLPTSSSRNSSSVLFSGVGSTLANNNDSILHQSVHIATPAPSPPPSPGGPGKVGKKQNYQTNQHFPFMYPPLDGSSNNIGGKGTSDLQDSLVGRKWEGSDVPASIIEAGELFSSRMRMTRALQQLWEEREAFMKYDRGWDERAPDSGYRRPSNGQESESPADQELKPRRQTEDEDVQRRLDEVEKFYVHALPSLQSFVIVVLKELLTSITAIASQTNGNDDIDGRAENALNGQKQSSNKNRILEPFLSTKQLQEARSREIRFEAISGALILLLKWFKRCHILKFEYLSQILLDSNYIPLILKMFIHQEVDHAVAQPQDPLISSFFHFCHVHSNQPPEPIPPLEPTEIADDSSEDEAAPPPILRQSRSRISMLEEASAKSAATEQSKENSRFLEVDELGFPTAPIEPGPISTYSFRNFFSAINFLHIMHKITRDKAHRCLLLVQYKCSAVLRKGLKIPDPHLRLYTLKLFKSQVPYCGRKWRLSHMRVITAIYLYCRPELRDDWLAGGDVDAEVEESLPMEQALRGLTHWWHVRQYKDVLSTENGKPLVEEERDFFTRELEKIGWGWFGEELNNGVDEDGEFVPHIGGGPELEKAIQMEAW</sequence>
<evidence type="ECO:0000256" key="1">
    <source>
        <dbReference type="SAM" id="MobiDB-lite"/>
    </source>
</evidence>
<dbReference type="Pfam" id="PF07923">
    <property type="entry name" value="N1221"/>
    <property type="match status" value="1"/>
</dbReference>
<dbReference type="HOGENOM" id="CLU_003184_0_0_1"/>
<dbReference type="InterPro" id="IPR012486">
    <property type="entry name" value="Far11/STRP_N"/>
</dbReference>
<feature type="compositionally biased region" description="Acidic residues" evidence="1">
    <location>
        <begin position="809"/>
        <end position="819"/>
    </location>
</feature>
<dbReference type="PANTHER" id="PTHR13239:SF4">
    <property type="entry name" value="AT25231P"/>
    <property type="match status" value="1"/>
</dbReference>
<feature type="region of interest" description="Disordered" evidence="1">
    <location>
        <begin position="798"/>
        <end position="823"/>
    </location>
</feature>
<accession>A0A022VM83</accession>
<dbReference type="SMART" id="SM01292">
    <property type="entry name" value="N1221"/>
    <property type="match status" value="1"/>
</dbReference>
<feature type="region of interest" description="Disordered" evidence="1">
    <location>
        <begin position="499"/>
        <end position="521"/>
    </location>
</feature>
<dbReference type="OrthoDB" id="18234at2759"/>
<evidence type="ECO:0000259" key="3">
    <source>
        <dbReference type="SMART" id="SM01293"/>
    </source>
</evidence>
<dbReference type="GO" id="GO:0005829">
    <property type="term" value="C:cytosol"/>
    <property type="evidence" value="ECO:0007669"/>
    <property type="project" value="TreeGrafter"/>
</dbReference>
<gene>
    <name evidence="4" type="ORF">H103_08704</name>
</gene>
<name>A0A022VM83_TRIRU</name>
<dbReference type="PANTHER" id="PTHR13239">
    <property type="entry name" value="PROTEIN REQUIRED FOR HYPHAL ANASTOMOSIS HAM-2"/>
    <property type="match status" value="1"/>
</dbReference>
<dbReference type="SMART" id="SM01293">
    <property type="entry name" value="DUF3402"/>
    <property type="match status" value="1"/>
</dbReference>
<feature type="region of interest" description="Disordered" evidence="1">
    <location>
        <begin position="601"/>
        <end position="639"/>
    </location>
</feature>
<feature type="compositionally biased region" description="Basic and acidic residues" evidence="1">
    <location>
        <begin position="601"/>
        <end position="611"/>
    </location>
</feature>
<feature type="region of interest" description="Disordered" evidence="1">
    <location>
        <begin position="58"/>
        <end position="109"/>
    </location>
</feature>
<feature type="compositionally biased region" description="Basic and acidic residues" evidence="1">
    <location>
        <begin position="626"/>
        <end position="639"/>
    </location>
</feature>
<dbReference type="InterPro" id="IPR040185">
    <property type="entry name" value="Far11/STRP"/>
</dbReference>
<dbReference type="Proteomes" id="UP000023758">
    <property type="component" value="Unassembled WGS sequence"/>
</dbReference>
<dbReference type="EMBL" id="KK207944">
    <property type="protein sequence ID" value="EZF47422.1"/>
    <property type="molecule type" value="Genomic_DNA"/>
</dbReference>
<feature type="compositionally biased region" description="Pro residues" evidence="1">
    <location>
        <begin position="87"/>
        <end position="100"/>
    </location>
</feature>
<dbReference type="InterPro" id="IPR021819">
    <property type="entry name" value="Far11/STRP_C"/>
</dbReference>
<feature type="domain" description="Far11/STRP N-terminal" evidence="2">
    <location>
        <begin position="127"/>
        <end position="458"/>
    </location>
</feature>